<dbReference type="FunFam" id="3.30.160.60:FF:000315">
    <property type="entry name" value="Zinc finger and BTB domain-containing protein 20"/>
    <property type="match status" value="1"/>
</dbReference>
<dbReference type="Pfam" id="PF00096">
    <property type="entry name" value="zf-C2H2"/>
    <property type="match status" value="2"/>
</dbReference>
<dbReference type="SMART" id="SM00355">
    <property type="entry name" value="ZnF_C2H2"/>
    <property type="match status" value="3"/>
</dbReference>
<dbReference type="InterPro" id="IPR036236">
    <property type="entry name" value="Znf_C2H2_sf"/>
</dbReference>
<accession>A0A7N9DEC2</accession>
<dbReference type="Gene3D" id="3.30.160.60">
    <property type="entry name" value="Classic Zinc Finger"/>
    <property type="match status" value="3"/>
</dbReference>
<dbReference type="GeneTree" id="ENSGT00940000160859"/>
<dbReference type="GO" id="GO:0008270">
    <property type="term" value="F:zinc ion binding"/>
    <property type="evidence" value="ECO:0007669"/>
    <property type="project" value="UniProtKB-KW"/>
</dbReference>
<dbReference type="GO" id="GO:0000981">
    <property type="term" value="F:DNA-binding transcription factor activity, RNA polymerase II-specific"/>
    <property type="evidence" value="ECO:0007669"/>
    <property type="project" value="TreeGrafter"/>
</dbReference>
<name>A0A7N9DEC2_MACFA</name>
<dbReference type="PANTHER" id="PTHR46105">
    <property type="entry name" value="AGAP004733-PA"/>
    <property type="match status" value="1"/>
</dbReference>
<feature type="compositionally biased region" description="Basic residues" evidence="2">
    <location>
        <begin position="422"/>
        <end position="433"/>
    </location>
</feature>
<dbReference type="PANTHER" id="PTHR46105:SF22">
    <property type="entry name" value="ZINC FINGER AND BTB DOMAIN CONTAINING 45"/>
    <property type="match status" value="1"/>
</dbReference>
<evidence type="ECO:0000256" key="2">
    <source>
        <dbReference type="SAM" id="MobiDB-lite"/>
    </source>
</evidence>
<dbReference type="Proteomes" id="UP000233100">
    <property type="component" value="Chromosome 13"/>
</dbReference>
<organism evidence="4 5">
    <name type="scientific">Macaca fascicularis</name>
    <name type="common">Crab-eating macaque</name>
    <name type="synonym">Cynomolgus monkey</name>
    <dbReference type="NCBI Taxonomy" id="9541"/>
    <lineage>
        <taxon>Eukaryota</taxon>
        <taxon>Metazoa</taxon>
        <taxon>Chordata</taxon>
        <taxon>Craniata</taxon>
        <taxon>Vertebrata</taxon>
        <taxon>Euteleostomi</taxon>
        <taxon>Mammalia</taxon>
        <taxon>Eutheria</taxon>
        <taxon>Euarchontoglires</taxon>
        <taxon>Primates</taxon>
        <taxon>Haplorrhini</taxon>
        <taxon>Catarrhini</taxon>
        <taxon>Cercopithecidae</taxon>
        <taxon>Cercopithecinae</taxon>
        <taxon>Macaca</taxon>
    </lineage>
</organism>
<feature type="domain" description="C2H2-type" evidence="3">
    <location>
        <begin position="351"/>
        <end position="378"/>
    </location>
</feature>
<protein>
    <recommendedName>
        <fullName evidence="3">C2H2-type domain-containing protein</fullName>
    </recommendedName>
</protein>
<sequence length="433" mass="46873">MKPCRCTRLRRCFAYRQLSQMHTDYRRRSSPKHLCTRAPAHPCAPATGTCAAASPPAPPAGCAPRGTPVPRTAVSSASLRVCSCLRPPHLPNPRGLVLIPHCPRPLTTEVTTMTKKLTMRPMASTAKVAAQERARPLIPSQTVLPASSLLLLTARARSSLHPLASLTTVVREGFSSGIWGSRGRISRWRCPRRLSHRDPCPARLHTGWTPPAWREDLRAACRTLPLSLGSSRTPRTTPFSTIRASPAPSPAFYPTLQPEAAPGTQLWEAPAPCAAPTTAPLGTSARTPGAEPPAYECGHCPKTFSSEKNYTKHTFIHSGEKPHQCAVCWRSFLLRDYLLKYTVTHTGVRAFQCAVCAQRFTQKSSLNVHMRTHRPERALPRLLQGLLSPGAVGAPPGRAPRALVGLGPGLAHGGSATSRTVGHARCRTRGSRP</sequence>
<dbReference type="PROSITE" id="PS50157">
    <property type="entry name" value="ZINC_FINGER_C2H2_2"/>
    <property type="match status" value="3"/>
</dbReference>
<dbReference type="InterPro" id="IPR050457">
    <property type="entry name" value="ZnFinger_BTB_dom_contain"/>
</dbReference>
<dbReference type="InterPro" id="IPR013087">
    <property type="entry name" value="Znf_C2H2_type"/>
</dbReference>
<evidence type="ECO:0000313" key="4">
    <source>
        <dbReference type="Ensembl" id="ENSMFAP00000062940.1"/>
    </source>
</evidence>
<keyword evidence="1" id="KW-0479">Metal-binding</keyword>
<reference evidence="4 5" key="1">
    <citation type="submission" date="2013-03" db="EMBL/GenBank/DDBJ databases">
        <authorList>
            <person name="Warren W."/>
            <person name="Wilson R.K."/>
        </authorList>
    </citation>
    <scope>NUCLEOTIDE SEQUENCE</scope>
</reference>
<dbReference type="SUPFAM" id="SSF57667">
    <property type="entry name" value="beta-beta-alpha zinc fingers"/>
    <property type="match status" value="2"/>
</dbReference>
<feature type="domain" description="C2H2-type" evidence="3">
    <location>
        <begin position="323"/>
        <end position="350"/>
    </location>
</feature>
<dbReference type="GO" id="GO:0000978">
    <property type="term" value="F:RNA polymerase II cis-regulatory region sequence-specific DNA binding"/>
    <property type="evidence" value="ECO:0007669"/>
    <property type="project" value="TreeGrafter"/>
</dbReference>
<feature type="domain" description="C2H2-type" evidence="3">
    <location>
        <begin position="295"/>
        <end position="322"/>
    </location>
</feature>
<dbReference type="AlphaFoldDB" id="A0A7N9DEC2"/>
<evidence type="ECO:0000256" key="1">
    <source>
        <dbReference type="PROSITE-ProRule" id="PRU00042"/>
    </source>
</evidence>
<reference evidence="4" key="3">
    <citation type="submission" date="2025-09" db="UniProtKB">
        <authorList>
            <consortium name="Ensembl"/>
        </authorList>
    </citation>
    <scope>IDENTIFICATION</scope>
</reference>
<evidence type="ECO:0000313" key="5">
    <source>
        <dbReference type="Proteomes" id="UP000233100"/>
    </source>
</evidence>
<feature type="region of interest" description="Disordered" evidence="2">
    <location>
        <begin position="411"/>
        <end position="433"/>
    </location>
</feature>
<keyword evidence="1" id="KW-0863">Zinc-finger</keyword>
<reference evidence="4" key="2">
    <citation type="submission" date="2025-08" db="UniProtKB">
        <authorList>
            <consortium name="Ensembl"/>
        </authorList>
    </citation>
    <scope>IDENTIFICATION</scope>
</reference>
<keyword evidence="5" id="KW-1185">Reference proteome</keyword>
<proteinExistence type="predicted"/>
<dbReference type="Ensembl" id="ENSMFAT00000087013.1">
    <property type="protein sequence ID" value="ENSMFAP00000062940.1"/>
    <property type="gene ID" value="ENSMFAG00000062089.1"/>
</dbReference>
<evidence type="ECO:0000259" key="3">
    <source>
        <dbReference type="PROSITE" id="PS50157"/>
    </source>
</evidence>
<keyword evidence="1" id="KW-0862">Zinc</keyword>
<dbReference type="PROSITE" id="PS00028">
    <property type="entry name" value="ZINC_FINGER_C2H2_1"/>
    <property type="match status" value="2"/>
</dbReference>